<dbReference type="OrthoDB" id="3979781at2759"/>
<keyword evidence="1" id="KW-1133">Transmembrane helix</keyword>
<keyword evidence="1" id="KW-0812">Transmembrane</keyword>
<reference evidence="2 3" key="1">
    <citation type="journal article" date="2019" name="Front. Genet.">
        <title>Whole-Genome Sequencing of the Opportunistic Yeast Pathogen Candida inconspicua Uncovers Its Hybrid Origin.</title>
        <authorList>
            <person name="Mixao V."/>
            <person name="Hansen A.P."/>
            <person name="Saus E."/>
            <person name="Boekhout T."/>
            <person name="Lass-Florl C."/>
            <person name="Gabaldon T."/>
        </authorList>
    </citation>
    <scope>NUCLEOTIDE SEQUENCE [LARGE SCALE GENOMIC DNA]</scope>
    <source>
        <strain evidence="2 3">CBS 180</strain>
    </source>
</reference>
<evidence type="ECO:0000313" key="2">
    <source>
        <dbReference type="EMBL" id="TID22549.1"/>
    </source>
</evidence>
<evidence type="ECO:0000256" key="1">
    <source>
        <dbReference type="SAM" id="Phobius"/>
    </source>
</evidence>
<comment type="caution">
    <text evidence="2">The sequence shown here is derived from an EMBL/GenBank/DDBJ whole genome shotgun (WGS) entry which is preliminary data.</text>
</comment>
<gene>
    <name evidence="2" type="ORF">CANINC_003324</name>
</gene>
<keyword evidence="1" id="KW-0472">Membrane</keyword>
<name>A0A4T0WYZ8_9ASCO</name>
<evidence type="ECO:0000313" key="3">
    <source>
        <dbReference type="Proteomes" id="UP000307173"/>
    </source>
</evidence>
<sequence length="320" mass="36127">MIRPTLRLNPSFNSFRSFASLNYIRGTSILKGNTILVSQHALYKQTKFDILRSFSNTPLVNYYRPPKNYVNTSVIGKLWSRIPDNIKILGLVGATASLVIFVALPMFVIVVPPIFIGGWLFYKINTFTKTKRLKRTWNEIADSTLIFKPQRIDNPLLLPPPEVVHNQIAQFEMNRIIDAFWSNEQGIADYFRVEDIDNLALGTLEAVEYNYNSTSVLFADEYVMLVTEQRPLYDKSTGKELATVTLTLKCLEKPIYDGIIDPSANIGKSLAMIEIVPNAVMAPTFVLKTPSISAPDDDDSVYDDENNDGFINVKGRTKTL</sequence>
<accession>A0A4T0WYZ8</accession>
<feature type="transmembrane region" description="Helical" evidence="1">
    <location>
        <begin position="89"/>
        <end position="122"/>
    </location>
</feature>
<proteinExistence type="predicted"/>
<keyword evidence="3" id="KW-1185">Reference proteome</keyword>
<organism evidence="2 3">
    <name type="scientific">Pichia inconspicua</name>
    <dbReference type="NCBI Taxonomy" id="52247"/>
    <lineage>
        <taxon>Eukaryota</taxon>
        <taxon>Fungi</taxon>
        <taxon>Dikarya</taxon>
        <taxon>Ascomycota</taxon>
        <taxon>Saccharomycotina</taxon>
        <taxon>Pichiomycetes</taxon>
        <taxon>Pichiales</taxon>
        <taxon>Pichiaceae</taxon>
        <taxon>Pichia</taxon>
    </lineage>
</organism>
<dbReference type="Proteomes" id="UP000307173">
    <property type="component" value="Unassembled WGS sequence"/>
</dbReference>
<dbReference type="EMBL" id="SELW01000541">
    <property type="protein sequence ID" value="TID22549.1"/>
    <property type="molecule type" value="Genomic_DNA"/>
</dbReference>
<protein>
    <submittedName>
        <fullName evidence="2">Uncharacterized protein</fullName>
    </submittedName>
</protein>
<dbReference type="AlphaFoldDB" id="A0A4T0WYZ8"/>